<comment type="caution">
    <text evidence="1">The sequence shown here is derived from an EMBL/GenBank/DDBJ whole genome shotgun (WGS) entry which is preliminary data.</text>
</comment>
<feature type="non-terminal residue" evidence="1">
    <location>
        <position position="1"/>
    </location>
</feature>
<evidence type="ECO:0000313" key="1">
    <source>
        <dbReference type="EMBL" id="RDX65256.1"/>
    </source>
</evidence>
<sequence length="99" mass="11506">MQENVVQEKVPRTNPTIVQTWHKMKGQIQPLKIPIEEEEKELTATPVFNKACVVRRPLRLRDQELFEDSAVNLEGELIHFAFIAEAESVEFEKAMTEEK</sequence>
<accession>A0A371EGY0</accession>
<proteinExistence type="predicted"/>
<keyword evidence="2" id="KW-1185">Reference proteome</keyword>
<name>A0A371EGY0_MUCPR</name>
<protein>
    <submittedName>
        <fullName evidence="1">Uncharacterized protein</fullName>
    </submittedName>
</protein>
<dbReference type="EMBL" id="QJKJ01014002">
    <property type="protein sequence ID" value="RDX65256.1"/>
    <property type="molecule type" value="Genomic_DNA"/>
</dbReference>
<organism evidence="1 2">
    <name type="scientific">Mucuna pruriens</name>
    <name type="common">Velvet bean</name>
    <name type="synonym">Dolichos pruriens</name>
    <dbReference type="NCBI Taxonomy" id="157652"/>
    <lineage>
        <taxon>Eukaryota</taxon>
        <taxon>Viridiplantae</taxon>
        <taxon>Streptophyta</taxon>
        <taxon>Embryophyta</taxon>
        <taxon>Tracheophyta</taxon>
        <taxon>Spermatophyta</taxon>
        <taxon>Magnoliopsida</taxon>
        <taxon>eudicotyledons</taxon>
        <taxon>Gunneridae</taxon>
        <taxon>Pentapetalae</taxon>
        <taxon>rosids</taxon>
        <taxon>fabids</taxon>
        <taxon>Fabales</taxon>
        <taxon>Fabaceae</taxon>
        <taxon>Papilionoideae</taxon>
        <taxon>50 kb inversion clade</taxon>
        <taxon>NPAAA clade</taxon>
        <taxon>indigoferoid/millettioid clade</taxon>
        <taxon>Phaseoleae</taxon>
        <taxon>Mucuna</taxon>
    </lineage>
</organism>
<evidence type="ECO:0000313" key="2">
    <source>
        <dbReference type="Proteomes" id="UP000257109"/>
    </source>
</evidence>
<gene>
    <name evidence="1" type="ORF">CR513_56096</name>
</gene>
<reference evidence="1" key="1">
    <citation type="submission" date="2018-05" db="EMBL/GenBank/DDBJ databases">
        <title>Draft genome of Mucuna pruriens seed.</title>
        <authorList>
            <person name="Nnadi N.E."/>
            <person name="Vos R."/>
            <person name="Hasami M.H."/>
            <person name="Devisetty U.K."/>
            <person name="Aguiy J.C."/>
        </authorList>
    </citation>
    <scope>NUCLEOTIDE SEQUENCE [LARGE SCALE GENOMIC DNA]</scope>
    <source>
        <strain evidence="1">JCA_2017</strain>
    </source>
</reference>
<dbReference type="Proteomes" id="UP000257109">
    <property type="component" value="Unassembled WGS sequence"/>
</dbReference>
<dbReference type="AlphaFoldDB" id="A0A371EGY0"/>